<keyword evidence="2" id="KW-1185">Reference proteome</keyword>
<accession>A0A365H5P6</accession>
<comment type="caution">
    <text evidence="1">The sequence shown here is derived from an EMBL/GenBank/DDBJ whole genome shotgun (WGS) entry which is preliminary data.</text>
</comment>
<protein>
    <submittedName>
        <fullName evidence="1">Uncharacterized protein</fullName>
    </submittedName>
</protein>
<dbReference type="InterPro" id="IPR011009">
    <property type="entry name" value="Kinase-like_dom_sf"/>
</dbReference>
<organism evidence="1 2">
    <name type="scientific">Actinomadura craniellae</name>
    <dbReference type="NCBI Taxonomy" id="2231787"/>
    <lineage>
        <taxon>Bacteria</taxon>
        <taxon>Bacillati</taxon>
        <taxon>Actinomycetota</taxon>
        <taxon>Actinomycetes</taxon>
        <taxon>Streptosporangiales</taxon>
        <taxon>Thermomonosporaceae</taxon>
        <taxon>Actinomadura</taxon>
    </lineage>
</organism>
<dbReference type="AlphaFoldDB" id="A0A365H5P6"/>
<sequence>MTSEAELRLDYLREVGELLWPSPAEFSMDGPRSGQVTAEFILVPGARQPRILVPGHARRAAATAVRGYGENSSGVAALRTRVLAGLLRSGLGPLVLRDRVHVTVPEGGPAEPDGIDRYLRSVLGDVLVGLYVRPARRANRKPVLQVLTPAGEMVGFVKVGVDPLTRRLVRAERDALTALGAAPLRTVRPPEVLHHGEWRGLEVLVSSALPVWEPRRPMSEERLGTVLREIATAAGEHRAPLAGSAYWADLNKRLAGLDDGPETTALRAAADAIGAHAGGEELRFGAWHGDFSPWNLANLADGVPVWDWERFATGVPLGFDAFHYHLQSRVAGLPAEGIHERARGMAAGCAERAGELLAPFGTAAEPARRTALLYFLELSVRYLADRQADAGALLGAPGGWLIPVIDAEVARLASTSLKG</sequence>
<reference evidence="1 2" key="1">
    <citation type="submission" date="2018-06" db="EMBL/GenBank/DDBJ databases">
        <title>Actinomadura craniellae sp. nov. isolated from marine sponge Craniella sp.</title>
        <authorList>
            <person name="Li L."/>
            <person name="Xu Q.H."/>
            <person name="Lin H.W."/>
            <person name="Lu Y.H."/>
        </authorList>
    </citation>
    <scope>NUCLEOTIDE SEQUENCE [LARGE SCALE GENOMIC DNA]</scope>
    <source>
        <strain evidence="1 2">LHW63021</strain>
    </source>
</reference>
<evidence type="ECO:0000313" key="1">
    <source>
        <dbReference type="EMBL" id="RAY14322.1"/>
    </source>
</evidence>
<dbReference type="OrthoDB" id="8479674at2"/>
<proteinExistence type="predicted"/>
<evidence type="ECO:0000313" key="2">
    <source>
        <dbReference type="Proteomes" id="UP000251891"/>
    </source>
</evidence>
<dbReference type="SUPFAM" id="SSF56112">
    <property type="entry name" value="Protein kinase-like (PK-like)"/>
    <property type="match status" value="1"/>
</dbReference>
<name>A0A365H5P6_9ACTN</name>
<dbReference type="Proteomes" id="UP000251891">
    <property type="component" value="Unassembled WGS sequence"/>
</dbReference>
<gene>
    <name evidence="1" type="ORF">DPM19_15230</name>
</gene>
<dbReference type="EMBL" id="QLYX01000006">
    <property type="protein sequence ID" value="RAY14322.1"/>
    <property type="molecule type" value="Genomic_DNA"/>
</dbReference>
<dbReference type="RefSeq" id="WP_111867930.1">
    <property type="nucleotide sequence ID" value="NZ_QLYX01000006.1"/>
</dbReference>